<dbReference type="AlphaFoldDB" id="A0AAD8LL59"/>
<organism evidence="1 2">
    <name type="scientific">Tagetes erecta</name>
    <name type="common">African marigold</name>
    <dbReference type="NCBI Taxonomy" id="13708"/>
    <lineage>
        <taxon>Eukaryota</taxon>
        <taxon>Viridiplantae</taxon>
        <taxon>Streptophyta</taxon>
        <taxon>Embryophyta</taxon>
        <taxon>Tracheophyta</taxon>
        <taxon>Spermatophyta</taxon>
        <taxon>Magnoliopsida</taxon>
        <taxon>eudicotyledons</taxon>
        <taxon>Gunneridae</taxon>
        <taxon>Pentapetalae</taxon>
        <taxon>asterids</taxon>
        <taxon>campanulids</taxon>
        <taxon>Asterales</taxon>
        <taxon>Asteraceae</taxon>
        <taxon>Asteroideae</taxon>
        <taxon>Heliantheae alliance</taxon>
        <taxon>Tageteae</taxon>
        <taxon>Tagetes</taxon>
    </lineage>
</organism>
<gene>
    <name evidence="1" type="ORF">QVD17_06918</name>
</gene>
<accession>A0AAD8LL59</accession>
<reference evidence="1" key="1">
    <citation type="journal article" date="2023" name="bioRxiv">
        <title>Improved chromosome-level genome assembly for marigold (Tagetes erecta).</title>
        <authorList>
            <person name="Jiang F."/>
            <person name="Yuan L."/>
            <person name="Wang S."/>
            <person name="Wang H."/>
            <person name="Xu D."/>
            <person name="Wang A."/>
            <person name="Fan W."/>
        </authorList>
    </citation>
    <scope>NUCLEOTIDE SEQUENCE</scope>
    <source>
        <strain evidence="1">WSJ</strain>
        <tissue evidence="1">Leaf</tissue>
    </source>
</reference>
<dbReference type="Proteomes" id="UP001229421">
    <property type="component" value="Unassembled WGS sequence"/>
</dbReference>
<evidence type="ECO:0000313" key="2">
    <source>
        <dbReference type="Proteomes" id="UP001229421"/>
    </source>
</evidence>
<protein>
    <submittedName>
        <fullName evidence="1">Uncharacterized protein</fullName>
    </submittedName>
</protein>
<dbReference type="EMBL" id="JAUHHV010000001">
    <property type="protein sequence ID" value="KAK1441081.1"/>
    <property type="molecule type" value="Genomic_DNA"/>
</dbReference>
<evidence type="ECO:0000313" key="1">
    <source>
        <dbReference type="EMBL" id="KAK1441081.1"/>
    </source>
</evidence>
<sequence>MTTFQWWWRRLCWFGGGRGQLVIVVEFAKGDGWGWFQAVAVITKSMDVREMNCVGWRMKIYLGDGILVVGMKSSSESSWWYKLLWLLYRGKQTSFLGDYF</sequence>
<comment type="caution">
    <text evidence="1">The sequence shown here is derived from an EMBL/GenBank/DDBJ whole genome shotgun (WGS) entry which is preliminary data.</text>
</comment>
<name>A0AAD8LL59_TARER</name>
<keyword evidence="2" id="KW-1185">Reference proteome</keyword>
<proteinExistence type="predicted"/>